<comment type="caution">
    <text evidence="2">The sequence shown here is derived from an EMBL/GenBank/DDBJ whole genome shotgun (WGS) entry which is preliminary data.</text>
</comment>
<feature type="non-terminal residue" evidence="2">
    <location>
        <position position="85"/>
    </location>
</feature>
<dbReference type="AlphaFoldDB" id="A0A7C8MGA0"/>
<keyword evidence="1" id="KW-0812">Transmembrane</keyword>
<name>A0A7C8MGA0_9PLEO</name>
<feature type="non-terminal residue" evidence="2">
    <location>
        <position position="1"/>
    </location>
</feature>
<evidence type="ECO:0000313" key="3">
    <source>
        <dbReference type="Proteomes" id="UP000481861"/>
    </source>
</evidence>
<keyword evidence="3" id="KW-1185">Reference proteome</keyword>
<proteinExistence type="predicted"/>
<dbReference type="OrthoDB" id="4582561at2759"/>
<gene>
    <name evidence="2" type="ORF">BDV95DRAFT_470866</name>
</gene>
<dbReference type="EMBL" id="JAADJZ010000002">
    <property type="protein sequence ID" value="KAF2877536.1"/>
    <property type="molecule type" value="Genomic_DNA"/>
</dbReference>
<dbReference type="Proteomes" id="UP000481861">
    <property type="component" value="Unassembled WGS sequence"/>
</dbReference>
<feature type="transmembrane region" description="Helical" evidence="1">
    <location>
        <begin position="47"/>
        <end position="65"/>
    </location>
</feature>
<feature type="transmembrane region" description="Helical" evidence="1">
    <location>
        <begin position="6"/>
        <end position="26"/>
    </location>
</feature>
<organism evidence="2 3">
    <name type="scientific">Massariosphaeria phaeospora</name>
    <dbReference type="NCBI Taxonomy" id="100035"/>
    <lineage>
        <taxon>Eukaryota</taxon>
        <taxon>Fungi</taxon>
        <taxon>Dikarya</taxon>
        <taxon>Ascomycota</taxon>
        <taxon>Pezizomycotina</taxon>
        <taxon>Dothideomycetes</taxon>
        <taxon>Pleosporomycetidae</taxon>
        <taxon>Pleosporales</taxon>
        <taxon>Pleosporales incertae sedis</taxon>
        <taxon>Massariosphaeria</taxon>
    </lineage>
</organism>
<reference evidence="2 3" key="1">
    <citation type="submission" date="2020-01" db="EMBL/GenBank/DDBJ databases">
        <authorList>
            <consortium name="DOE Joint Genome Institute"/>
            <person name="Haridas S."/>
            <person name="Albert R."/>
            <person name="Binder M."/>
            <person name="Bloem J."/>
            <person name="Labutti K."/>
            <person name="Salamov A."/>
            <person name="Andreopoulos B."/>
            <person name="Baker S.E."/>
            <person name="Barry K."/>
            <person name="Bills G."/>
            <person name="Bluhm B.H."/>
            <person name="Cannon C."/>
            <person name="Castanera R."/>
            <person name="Culley D.E."/>
            <person name="Daum C."/>
            <person name="Ezra D."/>
            <person name="Gonzalez J.B."/>
            <person name="Henrissat B."/>
            <person name="Kuo A."/>
            <person name="Liang C."/>
            <person name="Lipzen A."/>
            <person name="Lutzoni F."/>
            <person name="Magnuson J."/>
            <person name="Mondo S."/>
            <person name="Nolan M."/>
            <person name="Ohm R."/>
            <person name="Pangilinan J."/>
            <person name="Park H.-J.H."/>
            <person name="Ramirez L."/>
            <person name="Alfaro M."/>
            <person name="Sun H."/>
            <person name="Tritt A."/>
            <person name="Yoshinaga Y."/>
            <person name="Zwiers L.-H.L."/>
            <person name="Turgeon B.G."/>
            <person name="Goodwin S.B."/>
            <person name="Spatafora J.W."/>
            <person name="Crous P.W."/>
            <person name="Grigoriev I.V."/>
        </authorList>
    </citation>
    <scope>NUCLEOTIDE SEQUENCE [LARGE SCALE GENOMIC DNA]</scope>
    <source>
        <strain evidence="2 3">CBS 611.86</strain>
    </source>
</reference>
<protein>
    <submittedName>
        <fullName evidence="2">Uncharacterized protein</fullName>
    </submittedName>
</protein>
<keyword evidence="1" id="KW-1133">Transmembrane helix</keyword>
<accession>A0A7C8MGA0</accession>
<sequence length="85" mass="9772">RAQWWLFAASVCLIGMWVSLAAFVYFREKLNERSGSANKDHEWTFGQLLALVTWVPVFVELVVIWKQGPKTALTGQLMEPYRVVS</sequence>
<evidence type="ECO:0000256" key="1">
    <source>
        <dbReference type="SAM" id="Phobius"/>
    </source>
</evidence>
<evidence type="ECO:0000313" key="2">
    <source>
        <dbReference type="EMBL" id="KAF2877536.1"/>
    </source>
</evidence>
<keyword evidence="1" id="KW-0472">Membrane</keyword>